<evidence type="ECO:0000313" key="2">
    <source>
        <dbReference type="Proteomes" id="UP000078046"/>
    </source>
</evidence>
<organism evidence="1 2">
    <name type="scientific">Intoshia linei</name>
    <dbReference type="NCBI Taxonomy" id="1819745"/>
    <lineage>
        <taxon>Eukaryota</taxon>
        <taxon>Metazoa</taxon>
        <taxon>Spiralia</taxon>
        <taxon>Lophotrochozoa</taxon>
        <taxon>Mesozoa</taxon>
        <taxon>Orthonectida</taxon>
        <taxon>Rhopaluridae</taxon>
        <taxon>Intoshia</taxon>
    </lineage>
</organism>
<dbReference type="Proteomes" id="UP000078046">
    <property type="component" value="Unassembled WGS sequence"/>
</dbReference>
<dbReference type="AlphaFoldDB" id="A0A177AUN1"/>
<gene>
    <name evidence="1" type="ORF">A3Q56_06743</name>
</gene>
<name>A0A177AUN1_9BILA</name>
<proteinExistence type="predicted"/>
<reference evidence="1 2" key="1">
    <citation type="submission" date="2016-04" db="EMBL/GenBank/DDBJ databases">
        <title>The genome of Intoshia linei affirms orthonectids as highly simplified spiralians.</title>
        <authorList>
            <person name="Mikhailov K.V."/>
            <person name="Slusarev G.S."/>
            <person name="Nikitin M.A."/>
            <person name="Logacheva M.D."/>
            <person name="Penin A."/>
            <person name="Aleoshin V."/>
            <person name="Panchin Y.V."/>
        </authorList>
    </citation>
    <scope>NUCLEOTIDE SEQUENCE [LARGE SCALE GENOMIC DNA]</scope>
    <source>
        <strain evidence="1">Intl2013</strain>
        <tissue evidence="1">Whole animal</tissue>
    </source>
</reference>
<dbReference type="EMBL" id="LWCA01001249">
    <property type="protein sequence ID" value="OAF65540.1"/>
    <property type="molecule type" value="Genomic_DNA"/>
</dbReference>
<comment type="caution">
    <text evidence="1">The sequence shown here is derived from an EMBL/GenBank/DDBJ whole genome shotgun (WGS) entry which is preliminary data.</text>
</comment>
<keyword evidence="2" id="KW-1185">Reference proteome</keyword>
<evidence type="ECO:0000313" key="1">
    <source>
        <dbReference type="EMBL" id="OAF65540.1"/>
    </source>
</evidence>
<protein>
    <submittedName>
        <fullName evidence="1">Uncharacterized protein</fullName>
    </submittedName>
</protein>
<accession>A0A177AUN1</accession>
<sequence length="262" mass="30289">MVPLNLQSNRNVKKNLIDKPKKMNSIENFNRESNLPIINSFSKPHSLQNQEKSKLSSTNLKVIDDVNGTNEYKMEMKPLQINNQNERLNFYKSFENQQPNLDSKPFYANGYNSKASSTDSDIGNRVKINSHGNNHLNREYNSIDSISKSINEPTYTDSNSNLRFKKLSNEELTEKLNDRVNETTQSGVVGTNEIYNDPRERIIAQRKFKIDDKIKSTTLDYPYERMSFGDKVKLFNNSNATKNILAYPKSSRAQRVIEKNYD</sequence>